<dbReference type="InterPro" id="IPR017226">
    <property type="entry name" value="BHMT-like"/>
</dbReference>
<feature type="binding site" evidence="3 4">
    <location>
        <position position="277"/>
    </location>
    <ligand>
        <name>Zn(2+)</name>
        <dbReference type="ChEBI" id="CHEBI:29105"/>
    </ligand>
</feature>
<dbReference type="SUPFAM" id="SSF82282">
    <property type="entry name" value="Homocysteine S-methyltransferase"/>
    <property type="match status" value="1"/>
</dbReference>
<gene>
    <name evidence="6" type="ORF">FJY75_12540</name>
</gene>
<evidence type="ECO:0000313" key="6">
    <source>
        <dbReference type="EMBL" id="MBM3318670.1"/>
    </source>
</evidence>
<feature type="binding site" evidence="3 4">
    <location>
        <position position="276"/>
    </location>
    <ligand>
        <name>Zn(2+)</name>
        <dbReference type="ChEBI" id="CHEBI:29105"/>
    </ligand>
</feature>
<protein>
    <submittedName>
        <fullName evidence="6">Homocysteine S-methyltransferase family protein</fullName>
    </submittedName>
</protein>
<dbReference type="PROSITE" id="PS50970">
    <property type="entry name" value="HCY"/>
    <property type="match status" value="1"/>
</dbReference>
<proteinExistence type="predicted"/>
<evidence type="ECO:0000256" key="4">
    <source>
        <dbReference type="PROSITE-ProRule" id="PRU00333"/>
    </source>
</evidence>
<dbReference type="EMBL" id="VGIY01000439">
    <property type="protein sequence ID" value="MBM3318670.1"/>
    <property type="molecule type" value="Genomic_DNA"/>
</dbReference>
<comment type="caution">
    <text evidence="6">The sequence shown here is derived from an EMBL/GenBank/DDBJ whole genome shotgun (WGS) entry which is preliminary data.</text>
</comment>
<dbReference type="PANTHER" id="PTHR45833:SF2">
    <property type="entry name" value="BIFUNCTIONAL HOMOCYSTEINE S-METHYLTRANSFERASE_5,10-METHYLENETETRAHYDROFOLATE REDUCTASE"/>
    <property type="match status" value="1"/>
</dbReference>
<dbReference type="InterPro" id="IPR036589">
    <property type="entry name" value="HCY_dom_sf"/>
</dbReference>
<dbReference type="GO" id="GO:0032259">
    <property type="term" value="P:methylation"/>
    <property type="evidence" value="ECO:0007669"/>
    <property type="project" value="UniProtKB-KW"/>
</dbReference>
<evidence type="ECO:0000259" key="5">
    <source>
        <dbReference type="PROSITE" id="PS50970"/>
    </source>
</evidence>
<comment type="cofactor">
    <cofactor evidence="3">
        <name>Zn(2+)</name>
        <dbReference type="ChEBI" id="CHEBI:29105"/>
    </cofactor>
    <text evidence="3">Binds 1 zinc ion per subunit.</text>
</comment>
<organism evidence="6 7">
    <name type="scientific">Eiseniibacteriota bacterium</name>
    <dbReference type="NCBI Taxonomy" id="2212470"/>
    <lineage>
        <taxon>Bacteria</taxon>
        <taxon>Candidatus Eiseniibacteriota</taxon>
    </lineage>
</organism>
<dbReference type="GO" id="GO:0008270">
    <property type="term" value="F:zinc ion binding"/>
    <property type="evidence" value="ECO:0007669"/>
    <property type="project" value="InterPro"/>
</dbReference>
<dbReference type="InterPro" id="IPR050554">
    <property type="entry name" value="Met_Synthase/Corrinoid"/>
</dbReference>
<dbReference type="InterPro" id="IPR003726">
    <property type="entry name" value="HCY_dom"/>
</dbReference>
<evidence type="ECO:0000256" key="1">
    <source>
        <dbReference type="ARBA" id="ARBA00022603"/>
    </source>
</evidence>
<sequence>MERLADRLQAGEVLVADGAMGTLLIERGLPPGEAPESLNLRRPDLLEEIARLYAEAGAQIVGANTFGGSPARLAMHGLAGEVEAINRTGVEAARRGAGEGIYVAGSCGPSGRLLKPYGDADPDEIYAGFLRQTGALVAAGVDAIYVETMTDLAEARLAVRAAKAASGAIPVAATMTFDRTRRGFYTVMGVDIPAAAAGLAEVGADLVGANCGNGIEDMVLIARAFAACAERPLLIQSNAGLPETVGGRLLYKETPEFMAARVPELIAAGAAVIGGCCGTTPAHIRALRQAVDRTMSGRRPRAKETREGTQA</sequence>
<keyword evidence="2 4" id="KW-0808">Transferase</keyword>
<name>A0A937XBC8_UNCEI</name>
<keyword evidence="3 4" id="KW-0479">Metal-binding</keyword>
<dbReference type="Proteomes" id="UP000748308">
    <property type="component" value="Unassembled WGS sequence"/>
</dbReference>
<dbReference type="PANTHER" id="PTHR45833">
    <property type="entry name" value="METHIONINE SYNTHASE"/>
    <property type="match status" value="1"/>
</dbReference>
<evidence type="ECO:0000313" key="7">
    <source>
        <dbReference type="Proteomes" id="UP000748308"/>
    </source>
</evidence>
<evidence type="ECO:0000256" key="3">
    <source>
        <dbReference type="PIRSR" id="PIRSR037505-2"/>
    </source>
</evidence>
<keyword evidence="3 4" id="KW-0862">Zinc</keyword>
<evidence type="ECO:0000256" key="2">
    <source>
        <dbReference type="ARBA" id="ARBA00022679"/>
    </source>
</evidence>
<dbReference type="GO" id="GO:0005829">
    <property type="term" value="C:cytosol"/>
    <property type="evidence" value="ECO:0007669"/>
    <property type="project" value="TreeGrafter"/>
</dbReference>
<feature type="domain" description="Hcy-binding" evidence="5">
    <location>
        <begin position="2"/>
        <end position="291"/>
    </location>
</feature>
<dbReference type="Pfam" id="PF02574">
    <property type="entry name" value="S-methyl_trans"/>
    <property type="match status" value="1"/>
</dbReference>
<keyword evidence="1 4" id="KW-0489">Methyltransferase</keyword>
<dbReference type="PIRSF" id="PIRSF037505">
    <property type="entry name" value="Betaine_HMT"/>
    <property type="match status" value="1"/>
</dbReference>
<dbReference type="Gene3D" id="3.20.20.330">
    <property type="entry name" value="Homocysteine-binding-like domain"/>
    <property type="match status" value="1"/>
</dbReference>
<feature type="binding site" evidence="3 4">
    <location>
        <position position="211"/>
    </location>
    <ligand>
        <name>Zn(2+)</name>
        <dbReference type="ChEBI" id="CHEBI:29105"/>
    </ligand>
</feature>
<accession>A0A937XBC8</accession>
<reference evidence="6" key="1">
    <citation type="submission" date="2019-03" db="EMBL/GenBank/DDBJ databases">
        <title>Lake Tanganyika Metagenome-Assembled Genomes (MAGs).</title>
        <authorList>
            <person name="Tran P."/>
        </authorList>
    </citation>
    <scope>NUCLEOTIDE SEQUENCE</scope>
    <source>
        <strain evidence="6">M_DeepCast_400m_m2_100</strain>
    </source>
</reference>
<dbReference type="AlphaFoldDB" id="A0A937XBC8"/>
<dbReference type="GO" id="GO:0008705">
    <property type="term" value="F:methionine synthase activity"/>
    <property type="evidence" value="ECO:0007669"/>
    <property type="project" value="TreeGrafter"/>
</dbReference>